<gene>
    <name evidence="1" type="ORF">OHJ16_10870</name>
</gene>
<evidence type="ECO:0000313" key="2">
    <source>
        <dbReference type="Proteomes" id="UP001072034"/>
    </source>
</evidence>
<reference evidence="1" key="1">
    <citation type="submission" date="2022-10" db="EMBL/GenBank/DDBJ databases">
        <title>Genome sequence of Actinomyces israelii ATCC 10048.</title>
        <authorList>
            <person name="Watt R.M."/>
            <person name="Tong W.M."/>
        </authorList>
    </citation>
    <scope>NUCLEOTIDE SEQUENCE</scope>
    <source>
        <strain evidence="1">ATCC 10048</strain>
    </source>
</reference>
<protein>
    <submittedName>
        <fullName evidence="1">Uncharacterized protein</fullName>
    </submittedName>
</protein>
<comment type="caution">
    <text evidence="1">The sequence shown here is derived from an EMBL/GenBank/DDBJ whole genome shotgun (WGS) entry which is preliminary data.</text>
</comment>
<accession>A0ABT4I9X1</accession>
<evidence type="ECO:0000313" key="1">
    <source>
        <dbReference type="EMBL" id="MCZ0858545.1"/>
    </source>
</evidence>
<name>A0ABT4I9X1_9ACTO</name>
<dbReference type="Proteomes" id="UP001072034">
    <property type="component" value="Unassembled WGS sequence"/>
</dbReference>
<keyword evidence="2" id="KW-1185">Reference proteome</keyword>
<dbReference type="EMBL" id="JAPTMY010000024">
    <property type="protein sequence ID" value="MCZ0858545.1"/>
    <property type="molecule type" value="Genomic_DNA"/>
</dbReference>
<dbReference type="RefSeq" id="WP_268917915.1">
    <property type="nucleotide sequence ID" value="NZ_JAPTMY010000024.1"/>
</dbReference>
<sequence>MPEPETYLVPSPDLKHLAFQVRLKRSFPEREESGSVIVLDTITGDVAVRQPMDEASPGRLQLTDSAVLIRDQAFSLADGHHLGTLASDYRNAGMYSGPAGHSTFIACAWRQDKESESNPVGRPDLVPGTALDSVTTLQDVALDPISDKRGYRVLAVVDGAVAVYAEGSAGESGSRDASAVSIDDVGAHGGDAAERVALGRTAGLNRMASMASRQLVMYPELTEQDTDGSENPADHSWVGSVFDPAARTVSMSPQDASMTRASVGYGWQAGEPHGEEMAVRVQASDGSASLTVPIPSTSTADDVSDRRDLEYSLSQLVEGSYTSRSVPCVVAAPGGSVILVDTNSEGGFYEHEYRIYGVK</sequence>
<organism evidence="1 2">
    <name type="scientific">Actinomyces israelii</name>
    <dbReference type="NCBI Taxonomy" id="1659"/>
    <lineage>
        <taxon>Bacteria</taxon>
        <taxon>Bacillati</taxon>
        <taxon>Actinomycetota</taxon>
        <taxon>Actinomycetes</taxon>
        <taxon>Actinomycetales</taxon>
        <taxon>Actinomycetaceae</taxon>
        <taxon>Actinomyces</taxon>
    </lineage>
</organism>
<proteinExistence type="predicted"/>